<feature type="domain" description="RRM" evidence="3">
    <location>
        <begin position="15"/>
        <end position="92"/>
    </location>
</feature>
<sequence length="1104" mass="121877">MMASKVISSAGKNCFTVIIFNIPELFHHKGLWLLFDKYGEVVDSFIPNKRSKGGSRFGFVPFTSLEDARKAISCVDRSRIRGNEVRVFLARFQPRAAFWRKKFSGLKPAVSKSIGRMLGIQRFPLWVLLTRTSFQLVEAACSRRAWLSCKGIPPFLWNPSTFRSIADKWGELISIEEGSVNPGSFDRALFQIITNCQTRVEESVVLKAGDLFFTVFISEFEPCFSPDSVWADSFLMDEAVASPFFLVGELVGVSPVISPVVEVCLEGVGRNVDCSAGRNVDCSVEKISERCSVDEESLLCCMGERFNGCILSGGEVVERNIGEDYIMGLRNNIVGMEKISSEFEDVVEHEIVLEHAVRESVFERSESCKSARDIVGIMDFFDSSNLDGRLKAKVMKNVINIIKKRAISNSKGMEAQQDGDVVGNLDGRAKSGCVDKDLKQILRVLEGNLTLPNPLKIEIRNMFPFFPTLEKESTAGFSALFVWKLLDVVFYFGFFGSSQLEGPANSTSDSGSDSDSDNDSSDSGSHNRGASPAASGSGSSSDSESDASSNSKEGSDEDVDIMTSDDDKETKQDIPTSEPGLLTSPVTWQAEHDRSLQNGMDENHDDDGSDAVDIEGNGSDAVDIEQDLPEDEQEIEMAANTNKECEKHEEGTKPSSSDHDEFQGCQNFIGNLFDDTENMVTDNIRNEQSDYSVKSKGKSKRGSDSKHIYEKSKHSKRLKFESISQSLVSGSRDAELFGSSRPIEEPYQSSNKGDKDYADSQKGYNQVFPRKSSTYFHQSCRKSSDPAAWTKAGNTAERPLKHTESSIPGSKFTAKNVHEGYVIQKDNPSRDTQNEDGLMKGKNSLTNPKSGARGKDAVPSDFQHMKHGETVGKSKDSGHISGSYINYSLKDNNRSSGRPSTSENSNPDLSKGKPFGNANRDSGKSSSPNLSGLRRTPEHLVEDLSRSHHRVVLSQKQQLSRFDRPEFGSQFNRLADNGKTKQTDTAAKLGVGLEDYGESHKKAPASSPQQKVSKRGLASQFMKESKIPTSNKMLDTTDMSKDVVLKEGNANGRKKRGSSDEDYLPYFKYEKDEPEHKGLIKDSSHFSFIYVFGGLCTVLTCSMN</sequence>
<dbReference type="SMART" id="SM00360">
    <property type="entry name" value="RRM"/>
    <property type="match status" value="1"/>
</dbReference>
<feature type="compositionally biased region" description="Basic and acidic residues" evidence="2">
    <location>
        <begin position="827"/>
        <end position="839"/>
    </location>
</feature>
<feature type="region of interest" description="Disordered" evidence="2">
    <location>
        <begin position="501"/>
        <end position="664"/>
    </location>
</feature>
<dbReference type="AlphaFoldDB" id="A0A6A3A675"/>
<evidence type="ECO:0000313" key="5">
    <source>
        <dbReference type="Proteomes" id="UP000436088"/>
    </source>
</evidence>
<evidence type="ECO:0000256" key="1">
    <source>
        <dbReference type="PROSITE-ProRule" id="PRU00176"/>
    </source>
</evidence>
<dbReference type="PANTHER" id="PTHR38372">
    <property type="entry name" value="DENTIN SIALOPHOSPHOPROTEIN-LIKE PROTEIN"/>
    <property type="match status" value="1"/>
</dbReference>
<dbReference type="Proteomes" id="UP000436088">
    <property type="component" value="Unassembled WGS sequence"/>
</dbReference>
<name>A0A6A3A675_HIBSY</name>
<evidence type="ECO:0000313" key="4">
    <source>
        <dbReference type="EMBL" id="KAE8699443.1"/>
    </source>
</evidence>
<dbReference type="InterPro" id="IPR000504">
    <property type="entry name" value="RRM_dom"/>
</dbReference>
<feature type="region of interest" description="Disordered" evidence="2">
    <location>
        <begin position="963"/>
        <end position="982"/>
    </location>
</feature>
<organism evidence="4 5">
    <name type="scientific">Hibiscus syriacus</name>
    <name type="common">Rose of Sharon</name>
    <dbReference type="NCBI Taxonomy" id="106335"/>
    <lineage>
        <taxon>Eukaryota</taxon>
        <taxon>Viridiplantae</taxon>
        <taxon>Streptophyta</taxon>
        <taxon>Embryophyta</taxon>
        <taxon>Tracheophyta</taxon>
        <taxon>Spermatophyta</taxon>
        <taxon>Magnoliopsida</taxon>
        <taxon>eudicotyledons</taxon>
        <taxon>Gunneridae</taxon>
        <taxon>Pentapetalae</taxon>
        <taxon>rosids</taxon>
        <taxon>malvids</taxon>
        <taxon>Malvales</taxon>
        <taxon>Malvaceae</taxon>
        <taxon>Malvoideae</taxon>
        <taxon>Hibiscus</taxon>
    </lineage>
</organism>
<feature type="region of interest" description="Disordered" evidence="2">
    <location>
        <begin position="679"/>
        <end position="957"/>
    </location>
</feature>
<evidence type="ECO:0000259" key="3">
    <source>
        <dbReference type="PROSITE" id="PS50102"/>
    </source>
</evidence>
<dbReference type="InterPro" id="IPR012677">
    <property type="entry name" value="Nucleotide-bd_a/b_plait_sf"/>
</dbReference>
<dbReference type="Gene3D" id="3.30.70.330">
    <property type="match status" value="1"/>
</dbReference>
<keyword evidence="5" id="KW-1185">Reference proteome</keyword>
<feature type="compositionally biased region" description="Low complexity" evidence="2">
    <location>
        <begin position="521"/>
        <end position="552"/>
    </location>
</feature>
<feature type="compositionally biased region" description="Polar residues" evidence="2">
    <location>
        <begin position="883"/>
        <end position="908"/>
    </location>
</feature>
<dbReference type="PROSITE" id="PS50102">
    <property type="entry name" value="RRM"/>
    <property type="match status" value="1"/>
</dbReference>
<feature type="compositionally biased region" description="Basic and acidic residues" evidence="2">
    <location>
        <begin position="935"/>
        <end position="946"/>
    </location>
</feature>
<dbReference type="PANTHER" id="PTHR38372:SF2">
    <property type="entry name" value="DENTIN SIALOPHOSPHOPROTEIN-LIKE PROTEIN"/>
    <property type="match status" value="1"/>
</dbReference>
<gene>
    <name evidence="4" type="ORF">F3Y22_tig00110578pilonHSYRG00086</name>
</gene>
<reference evidence="4" key="1">
    <citation type="submission" date="2019-09" db="EMBL/GenBank/DDBJ databases">
        <title>Draft genome information of white flower Hibiscus syriacus.</title>
        <authorList>
            <person name="Kim Y.-M."/>
        </authorList>
    </citation>
    <scope>NUCLEOTIDE SEQUENCE [LARGE SCALE GENOMIC DNA]</scope>
    <source>
        <strain evidence="4">YM2019G1</strain>
    </source>
</reference>
<comment type="caution">
    <text evidence="4">The sequence shown here is derived from an EMBL/GenBank/DDBJ whole genome shotgun (WGS) entry which is preliminary data.</text>
</comment>
<protein>
    <submittedName>
        <fullName evidence="4">Dentin sialophosphoprotein-related, putative isoform 2</fullName>
    </submittedName>
</protein>
<feature type="compositionally biased region" description="Basic and acidic residues" evidence="2">
    <location>
        <begin position="853"/>
        <end position="878"/>
    </location>
</feature>
<dbReference type="EMBL" id="VEPZ02001038">
    <property type="protein sequence ID" value="KAE8699443.1"/>
    <property type="molecule type" value="Genomic_DNA"/>
</dbReference>
<feature type="compositionally biased region" description="Acidic residues" evidence="2">
    <location>
        <begin position="603"/>
        <end position="613"/>
    </location>
</feature>
<evidence type="ECO:0000256" key="2">
    <source>
        <dbReference type="SAM" id="MobiDB-lite"/>
    </source>
</evidence>
<keyword evidence="1" id="KW-0694">RNA-binding</keyword>
<accession>A0A6A3A675</accession>
<feature type="compositionally biased region" description="Basic and acidic residues" evidence="2">
    <location>
        <begin position="701"/>
        <end position="712"/>
    </location>
</feature>
<feature type="compositionally biased region" description="Acidic residues" evidence="2">
    <location>
        <begin position="555"/>
        <end position="567"/>
    </location>
</feature>
<dbReference type="Pfam" id="PF00076">
    <property type="entry name" value="RRM_1"/>
    <property type="match status" value="1"/>
</dbReference>
<proteinExistence type="predicted"/>
<dbReference type="InterPro" id="IPR035979">
    <property type="entry name" value="RBD_domain_sf"/>
</dbReference>
<dbReference type="SUPFAM" id="SSF54928">
    <property type="entry name" value="RNA-binding domain, RBD"/>
    <property type="match status" value="1"/>
</dbReference>
<dbReference type="GO" id="GO:0003723">
    <property type="term" value="F:RNA binding"/>
    <property type="evidence" value="ECO:0007669"/>
    <property type="project" value="UniProtKB-UniRule"/>
</dbReference>
<feature type="region of interest" description="Disordered" evidence="2">
    <location>
        <begin position="997"/>
        <end position="1018"/>
    </location>
</feature>
<feature type="compositionally biased region" description="Basic and acidic residues" evidence="2">
    <location>
        <begin position="643"/>
        <end position="662"/>
    </location>
</feature>
<feature type="compositionally biased region" description="Acidic residues" evidence="2">
    <location>
        <begin position="622"/>
        <end position="635"/>
    </location>
</feature>